<dbReference type="InterPro" id="IPR045175">
    <property type="entry name" value="M28_fam"/>
</dbReference>
<dbReference type="PANTHER" id="PTHR12147:SF26">
    <property type="entry name" value="PEPTIDASE M28 DOMAIN-CONTAINING PROTEIN"/>
    <property type="match status" value="1"/>
</dbReference>
<dbReference type="SUPFAM" id="SSF53187">
    <property type="entry name" value="Zn-dependent exopeptidases"/>
    <property type="match status" value="1"/>
</dbReference>
<protein>
    <submittedName>
        <fullName evidence="6">Uncharacterized protein</fullName>
    </submittedName>
</protein>
<comment type="cofactor">
    <cofactor evidence="1">
        <name>Zn(2+)</name>
        <dbReference type="ChEBI" id="CHEBI:29105"/>
    </cofactor>
</comment>
<gene>
    <name evidence="6" type="ORF">KXQ929_LOCUS28371</name>
</gene>
<dbReference type="GO" id="GO:0008235">
    <property type="term" value="F:metalloexopeptidase activity"/>
    <property type="evidence" value="ECO:0007669"/>
    <property type="project" value="InterPro"/>
</dbReference>
<evidence type="ECO:0000256" key="1">
    <source>
        <dbReference type="ARBA" id="ARBA00001947"/>
    </source>
</evidence>
<feature type="transmembrane region" description="Helical" evidence="3">
    <location>
        <begin position="7"/>
        <end position="31"/>
    </location>
</feature>
<evidence type="ECO:0000313" key="6">
    <source>
        <dbReference type="EMBL" id="CAF3999213.1"/>
    </source>
</evidence>
<dbReference type="AlphaFoldDB" id="A0A819NN82"/>
<dbReference type="InterPro" id="IPR003137">
    <property type="entry name" value="PA_domain"/>
</dbReference>
<keyword evidence="3" id="KW-0812">Transmembrane</keyword>
<dbReference type="GO" id="GO:0006508">
    <property type="term" value="P:proteolysis"/>
    <property type="evidence" value="ECO:0007669"/>
    <property type="project" value="InterPro"/>
</dbReference>
<dbReference type="Gene3D" id="3.40.630.10">
    <property type="entry name" value="Zn peptidases"/>
    <property type="match status" value="1"/>
</dbReference>
<dbReference type="Pfam" id="PF02225">
    <property type="entry name" value="PA"/>
    <property type="match status" value="1"/>
</dbReference>
<proteinExistence type="inferred from homology"/>
<organism evidence="6 7">
    <name type="scientific">Adineta steineri</name>
    <dbReference type="NCBI Taxonomy" id="433720"/>
    <lineage>
        <taxon>Eukaryota</taxon>
        <taxon>Metazoa</taxon>
        <taxon>Spiralia</taxon>
        <taxon>Gnathifera</taxon>
        <taxon>Rotifera</taxon>
        <taxon>Eurotatoria</taxon>
        <taxon>Bdelloidea</taxon>
        <taxon>Adinetida</taxon>
        <taxon>Adinetidae</taxon>
        <taxon>Adineta</taxon>
    </lineage>
</organism>
<comment type="caution">
    <text evidence="6">The sequence shown here is derived from an EMBL/GenBank/DDBJ whole genome shotgun (WGS) entry which is preliminary data.</text>
</comment>
<reference evidence="6" key="1">
    <citation type="submission" date="2021-02" db="EMBL/GenBank/DDBJ databases">
        <authorList>
            <person name="Nowell W R."/>
        </authorList>
    </citation>
    <scope>NUCLEOTIDE SEQUENCE</scope>
</reference>
<evidence type="ECO:0000313" key="7">
    <source>
        <dbReference type="Proteomes" id="UP000663868"/>
    </source>
</evidence>
<dbReference type="InterPro" id="IPR046450">
    <property type="entry name" value="PA_dom_sf"/>
</dbReference>
<dbReference type="Proteomes" id="UP000663868">
    <property type="component" value="Unassembled WGS sequence"/>
</dbReference>
<dbReference type="Pfam" id="PF04389">
    <property type="entry name" value="Peptidase_M28"/>
    <property type="match status" value="1"/>
</dbReference>
<name>A0A819NN82_9BILA</name>
<comment type="similarity">
    <text evidence="2">Belongs to the peptidase M28 family. M28B subfamily.</text>
</comment>
<accession>A0A819NN82</accession>
<dbReference type="PANTHER" id="PTHR12147">
    <property type="entry name" value="METALLOPEPTIDASE M28 FAMILY MEMBER"/>
    <property type="match status" value="1"/>
</dbReference>
<evidence type="ECO:0000256" key="2">
    <source>
        <dbReference type="ARBA" id="ARBA00005634"/>
    </source>
</evidence>
<evidence type="ECO:0000256" key="3">
    <source>
        <dbReference type="SAM" id="Phobius"/>
    </source>
</evidence>
<dbReference type="EMBL" id="CAJOBB010002795">
    <property type="protein sequence ID" value="CAF3999213.1"/>
    <property type="molecule type" value="Genomic_DNA"/>
</dbReference>
<evidence type="ECO:0000259" key="5">
    <source>
        <dbReference type="Pfam" id="PF04389"/>
    </source>
</evidence>
<dbReference type="CDD" id="cd00538">
    <property type="entry name" value="PA"/>
    <property type="match status" value="1"/>
</dbReference>
<feature type="domain" description="PA" evidence="4">
    <location>
        <begin position="166"/>
        <end position="249"/>
    </location>
</feature>
<dbReference type="InterPro" id="IPR007484">
    <property type="entry name" value="Peptidase_M28"/>
</dbReference>
<keyword evidence="3" id="KW-0472">Membrane</keyword>
<sequence length="558" mass="60401">MDRNMKLILVTVGVGILFTISIFGLAIATLVKVNTIKSSTITTTPKSLDSILAESIRINDVMDHLNAFQRIATSSNGNRAVTTIGYNHTLNYITDTLAANTNFHVSEAFFPVRQFAMASDPILISSINGVTKTYTFSKDLSVADFTYIELSTRANFMAFVGISVIPNVGCSNDDWSNANPPVAGRVALVKRGVCAFSDKGVLAAQNNAAAILIYNDGVTPDRVQPMAINLGQENVLPALFLSFPVGQALADAAQDSSTNTGVQLVINLVDLPLSPVGNICADTPTGDATQTIVIGSHSDSVPAGPGINDNGSGSAANLGLAIALARLFQTSTYPEYKYRVRFCWWGAEEIGLLGSDFHVKQAKNATDVGERLQDYLINLNYDMLGSPNYIFGIYNGHTAASNTPAQALPGSNKITTLFRDWFISQKLPWNHTDFSGRSDYGPFLFEGIVAGGLFTGADEVKDQQTRDYMDQMLGQGMGGIAGAIQDPCYHQACDSIQNINVFAYEKMVQAAAYALENLARRDDLSGFLYPDGRPTRLSNQSSQLKYNSINEYFRLPYL</sequence>
<keyword evidence="3" id="KW-1133">Transmembrane helix</keyword>
<evidence type="ECO:0000259" key="4">
    <source>
        <dbReference type="Pfam" id="PF02225"/>
    </source>
</evidence>
<feature type="domain" description="Peptidase M28" evidence="5">
    <location>
        <begin position="278"/>
        <end position="513"/>
    </location>
</feature>
<dbReference type="SUPFAM" id="SSF52025">
    <property type="entry name" value="PA domain"/>
    <property type="match status" value="1"/>
</dbReference>